<protein>
    <submittedName>
        <fullName evidence="2">Uncharacterized protein</fullName>
    </submittedName>
</protein>
<accession>A0A8G1VFY2</accession>
<reference evidence="2 3" key="1">
    <citation type="submission" date="2018-02" db="EMBL/GenBank/DDBJ databases">
        <title>The genomes of Aspergillus section Nigri reveals drivers in fungal speciation.</title>
        <authorList>
            <consortium name="DOE Joint Genome Institute"/>
            <person name="Vesth T.C."/>
            <person name="Nybo J."/>
            <person name="Theobald S."/>
            <person name="Brandl J."/>
            <person name="Frisvad J.C."/>
            <person name="Nielsen K.F."/>
            <person name="Lyhne E.K."/>
            <person name="Kogle M.E."/>
            <person name="Kuo A."/>
            <person name="Riley R."/>
            <person name="Clum A."/>
            <person name="Nolan M."/>
            <person name="Lipzen A."/>
            <person name="Salamov A."/>
            <person name="Henrissat B."/>
            <person name="Wiebenga A."/>
            <person name="De vries R.P."/>
            <person name="Grigoriev I.V."/>
            <person name="Mortensen U.H."/>
            <person name="Andersen M.R."/>
            <person name="Baker S.E."/>
        </authorList>
    </citation>
    <scope>NUCLEOTIDE SEQUENCE [LARGE SCALE GENOMIC DNA]</scope>
    <source>
        <strain evidence="2 3">CBS 112811</strain>
    </source>
</reference>
<dbReference type="Proteomes" id="UP000249526">
    <property type="component" value="Unassembled WGS sequence"/>
</dbReference>
<gene>
    <name evidence="2" type="ORF">BO85DRAFT_241771</name>
</gene>
<evidence type="ECO:0000256" key="1">
    <source>
        <dbReference type="SAM" id="MobiDB-lite"/>
    </source>
</evidence>
<proteinExistence type="predicted"/>
<keyword evidence="3" id="KW-1185">Reference proteome</keyword>
<dbReference type="GeneID" id="37158253"/>
<evidence type="ECO:0000313" key="3">
    <source>
        <dbReference type="Proteomes" id="UP000249526"/>
    </source>
</evidence>
<feature type="region of interest" description="Disordered" evidence="1">
    <location>
        <begin position="52"/>
        <end position="81"/>
    </location>
</feature>
<evidence type="ECO:0000313" key="2">
    <source>
        <dbReference type="EMBL" id="RAH51666.1"/>
    </source>
</evidence>
<dbReference type="AlphaFoldDB" id="A0A8G1VFY2"/>
<sequence length="81" mass="9001">MVHPSPPSLFPPVSHLNTYFLLFLQPPSKTTRLMRDDRLAPSVSLIVSLDAERPSIRPKGKGRGLKGARSMHPSDRLPDSE</sequence>
<organism evidence="2 3">
    <name type="scientific">Aspergillus piperis CBS 112811</name>
    <dbReference type="NCBI Taxonomy" id="1448313"/>
    <lineage>
        <taxon>Eukaryota</taxon>
        <taxon>Fungi</taxon>
        <taxon>Dikarya</taxon>
        <taxon>Ascomycota</taxon>
        <taxon>Pezizomycotina</taxon>
        <taxon>Eurotiomycetes</taxon>
        <taxon>Eurotiomycetidae</taxon>
        <taxon>Eurotiales</taxon>
        <taxon>Aspergillaceae</taxon>
        <taxon>Aspergillus</taxon>
        <taxon>Aspergillus subgen. Circumdati</taxon>
    </lineage>
</organism>
<dbReference type="RefSeq" id="XP_025509588.1">
    <property type="nucleotide sequence ID" value="XM_025654851.1"/>
</dbReference>
<feature type="compositionally biased region" description="Basic and acidic residues" evidence="1">
    <location>
        <begin position="72"/>
        <end position="81"/>
    </location>
</feature>
<feature type="compositionally biased region" description="Basic residues" evidence="1">
    <location>
        <begin position="56"/>
        <end position="66"/>
    </location>
</feature>
<dbReference type="EMBL" id="KZ825097">
    <property type="protein sequence ID" value="RAH51666.1"/>
    <property type="molecule type" value="Genomic_DNA"/>
</dbReference>
<name>A0A8G1VFY2_9EURO</name>